<sequence length="41" mass="4401">MGKICCVSFSYLTLALKFPRILGVLLAFNQGSALADVLEVV</sequence>
<proteinExistence type="predicted"/>
<evidence type="ECO:0000313" key="1">
    <source>
        <dbReference type="EMBL" id="AUB35199.1"/>
    </source>
</evidence>
<accession>A0A2K8SIC7</accession>
<dbReference type="KEGG" id="nfl:COO91_01069"/>
<dbReference type="EMBL" id="CP024785">
    <property type="protein sequence ID" value="AUB35199.1"/>
    <property type="molecule type" value="Genomic_DNA"/>
</dbReference>
<protein>
    <submittedName>
        <fullName evidence="1">Uncharacterized protein</fullName>
    </submittedName>
</protein>
<dbReference type="AlphaFoldDB" id="A0A2K8SIC7"/>
<gene>
    <name evidence="1" type="ORF">COO91_01069</name>
</gene>
<evidence type="ECO:0000313" key="2">
    <source>
        <dbReference type="Proteomes" id="UP000232003"/>
    </source>
</evidence>
<dbReference type="Proteomes" id="UP000232003">
    <property type="component" value="Chromosome"/>
</dbReference>
<keyword evidence="2" id="KW-1185">Reference proteome</keyword>
<reference evidence="1 2" key="1">
    <citation type="submission" date="2017-11" db="EMBL/GenBank/DDBJ databases">
        <title>Complete genome of a free-living desiccation-tolerant cyanobacterium and its photosynthetic adaptation to extreme terrestrial habitat.</title>
        <authorList>
            <person name="Shang J."/>
        </authorList>
    </citation>
    <scope>NUCLEOTIDE SEQUENCE [LARGE SCALE GENOMIC DNA]</scope>
    <source>
        <strain evidence="1 2">CCNUN1</strain>
    </source>
</reference>
<name>A0A2K8SIC7_9NOSO</name>
<organism evidence="1 2">
    <name type="scientific">Nostoc flagelliforme CCNUN1</name>
    <dbReference type="NCBI Taxonomy" id="2038116"/>
    <lineage>
        <taxon>Bacteria</taxon>
        <taxon>Bacillati</taxon>
        <taxon>Cyanobacteriota</taxon>
        <taxon>Cyanophyceae</taxon>
        <taxon>Nostocales</taxon>
        <taxon>Nostocaceae</taxon>
        <taxon>Nostoc</taxon>
    </lineage>
</organism>